<reference evidence="2 3" key="2">
    <citation type="submission" date="2019-04" db="EMBL/GenBank/DDBJ databases">
        <authorList>
            <person name="Yang S."/>
            <person name="Wei W."/>
        </authorList>
    </citation>
    <scope>NUCLEOTIDE SEQUENCE [LARGE SCALE GENOMIC DNA]</scope>
    <source>
        <strain evidence="3">ZP60</strain>
    </source>
</reference>
<evidence type="ECO:0000313" key="2">
    <source>
        <dbReference type="EMBL" id="QCD65940.1"/>
    </source>
</evidence>
<dbReference type="PROSITE" id="PS51257">
    <property type="entry name" value="PROKAR_LIPOPROTEIN"/>
    <property type="match status" value="1"/>
</dbReference>
<reference evidence="2 3" key="1">
    <citation type="submission" date="2019-04" db="EMBL/GenBank/DDBJ databases">
        <title>Complete genome sequence of Arthrobacter sp. ZXY-2 associated with effective atrazine degradation and salt adaptation.</title>
        <authorList>
            <person name="Zhao X."/>
        </authorList>
    </citation>
    <scope>NUCLEOTIDE SEQUENCE [LARGE SCALE GENOMIC DNA]</scope>
    <source>
        <strain evidence="3">ZP60</strain>
    </source>
</reference>
<dbReference type="RefSeq" id="WP_015762322.1">
    <property type="nucleotide sequence ID" value="NZ_CP039375.1"/>
</dbReference>
<dbReference type="KEGG" id="halz:E5139_09935"/>
<protein>
    <submittedName>
        <fullName evidence="2">Uncharacterized protein</fullName>
    </submittedName>
</protein>
<gene>
    <name evidence="2" type="ORF">E5139_09935</name>
</gene>
<proteinExistence type="predicted"/>
<feature type="region of interest" description="Disordered" evidence="1">
    <location>
        <begin position="27"/>
        <end position="58"/>
    </location>
</feature>
<dbReference type="AlphaFoldDB" id="A0A4D6KCV1"/>
<accession>A0A4D6KCV1</accession>
<name>A0A4D6KCV1_9EURY</name>
<dbReference type="EMBL" id="CP039375">
    <property type="protein sequence ID" value="QCD65940.1"/>
    <property type="molecule type" value="Genomic_DNA"/>
</dbReference>
<evidence type="ECO:0000256" key="1">
    <source>
        <dbReference type="SAM" id="MobiDB-lite"/>
    </source>
</evidence>
<evidence type="ECO:0000313" key="3">
    <source>
        <dbReference type="Proteomes" id="UP000297053"/>
    </source>
</evidence>
<dbReference type="GeneID" id="42179257"/>
<dbReference type="Proteomes" id="UP000297053">
    <property type="component" value="Chromosome"/>
</dbReference>
<sequence>MVTRRSLVATLGLSAFAGCSKLAKTGAKVGDDAAEAAQTETPSETPVEGIDMDDLGTVPEDGDRSMEIVAVDHTEPRIVSSDHVPDASGSDTFELTLQNTGVEGDIRVTMWWLPEGTSADEDEIPDSRLGRIAAGFREHRQKTVFFDADERRTVEVTGEPPSDADGYYFTADIATRTVRIRNDGSSGEVTVRLQSKAAERTTFDEKTVFVGEGRETVVEFAAHYPNIGDEWEFVLETPGKEE</sequence>
<organism evidence="2 3">
    <name type="scientific">Halomicrobium mukohataei</name>
    <dbReference type="NCBI Taxonomy" id="57705"/>
    <lineage>
        <taxon>Archaea</taxon>
        <taxon>Methanobacteriati</taxon>
        <taxon>Methanobacteriota</taxon>
        <taxon>Stenosarchaea group</taxon>
        <taxon>Halobacteria</taxon>
        <taxon>Halobacteriales</taxon>
        <taxon>Haloarculaceae</taxon>
        <taxon>Halomicrobium</taxon>
    </lineage>
</organism>